<comment type="similarity">
    <text evidence="2">Belongs to the binding-protein-dependent transport system permease family. CysTW subfamily.</text>
</comment>
<dbReference type="RefSeq" id="WP_062446218.1">
    <property type="nucleotide sequence ID" value="NZ_BMCJ01000003.1"/>
</dbReference>
<gene>
    <name evidence="10" type="ORF">GCM10007216_18400</name>
</gene>
<dbReference type="InterPro" id="IPR035906">
    <property type="entry name" value="MetI-like_sf"/>
</dbReference>
<proteinExistence type="inferred from homology"/>
<evidence type="ECO:0000256" key="8">
    <source>
        <dbReference type="RuleBase" id="RU363032"/>
    </source>
</evidence>
<keyword evidence="11" id="KW-1185">Reference proteome</keyword>
<name>A0ABQ1NZ86_9BACI</name>
<evidence type="ECO:0000256" key="4">
    <source>
        <dbReference type="ARBA" id="ARBA00022475"/>
    </source>
</evidence>
<feature type="transmembrane region" description="Helical" evidence="8">
    <location>
        <begin position="199"/>
        <end position="222"/>
    </location>
</feature>
<feature type="transmembrane region" description="Helical" evidence="8">
    <location>
        <begin position="74"/>
        <end position="95"/>
    </location>
</feature>
<protein>
    <submittedName>
        <fullName evidence="10">ABC transporter permease</fullName>
    </submittedName>
</protein>
<organism evidence="10 11">
    <name type="scientific">Thalassobacillus devorans</name>
    <dbReference type="NCBI Taxonomy" id="279813"/>
    <lineage>
        <taxon>Bacteria</taxon>
        <taxon>Bacillati</taxon>
        <taxon>Bacillota</taxon>
        <taxon>Bacilli</taxon>
        <taxon>Bacillales</taxon>
        <taxon>Bacillaceae</taxon>
        <taxon>Thalassobacillus</taxon>
    </lineage>
</organism>
<accession>A0ABQ1NZ86</accession>
<keyword evidence="6 8" id="KW-1133">Transmembrane helix</keyword>
<dbReference type="Gene3D" id="1.10.3720.10">
    <property type="entry name" value="MetI-like"/>
    <property type="match status" value="1"/>
</dbReference>
<dbReference type="PANTHER" id="PTHR42929">
    <property type="entry name" value="INNER MEMBRANE ABC TRANSPORTER PERMEASE PROTEIN YDCU-RELATED-RELATED"/>
    <property type="match status" value="1"/>
</dbReference>
<evidence type="ECO:0000256" key="6">
    <source>
        <dbReference type="ARBA" id="ARBA00022989"/>
    </source>
</evidence>
<evidence type="ECO:0000313" key="10">
    <source>
        <dbReference type="EMBL" id="GGC87976.1"/>
    </source>
</evidence>
<keyword evidence="7 8" id="KW-0472">Membrane</keyword>
<dbReference type="PANTHER" id="PTHR42929:SF1">
    <property type="entry name" value="INNER MEMBRANE ABC TRANSPORTER PERMEASE PROTEIN YDCU-RELATED"/>
    <property type="match status" value="1"/>
</dbReference>
<keyword evidence="5 8" id="KW-0812">Transmembrane</keyword>
<dbReference type="Proteomes" id="UP000619534">
    <property type="component" value="Unassembled WGS sequence"/>
</dbReference>
<dbReference type="EMBL" id="BMCJ01000003">
    <property type="protein sequence ID" value="GGC87976.1"/>
    <property type="molecule type" value="Genomic_DNA"/>
</dbReference>
<feature type="transmembrane region" description="Helical" evidence="8">
    <location>
        <begin position="102"/>
        <end position="120"/>
    </location>
</feature>
<dbReference type="Pfam" id="PF00528">
    <property type="entry name" value="BPD_transp_1"/>
    <property type="match status" value="1"/>
</dbReference>
<evidence type="ECO:0000256" key="7">
    <source>
        <dbReference type="ARBA" id="ARBA00023136"/>
    </source>
</evidence>
<evidence type="ECO:0000256" key="1">
    <source>
        <dbReference type="ARBA" id="ARBA00004651"/>
    </source>
</evidence>
<comment type="caution">
    <text evidence="10">The sequence shown here is derived from an EMBL/GenBank/DDBJ whole genome shotgun (WGS) entry which is preliminary data.</text>
</comment>
<dbReference type="SUPFAM" id="SSF161098">
    <property type="entry name" value="MetI-like"/>
    <property type="match status" value="1"/>
</dbReference>
<feature type="transmembrane region" description="Helical" evidence="8">
    <location>
        <begin position="12"/>
        <end position="35"/>
    </location>
</feature>
<feature type="transmembrane region" description="Helical" evidence="8">
    <location>
        <begin position="255"/>
        <end position="277"/>
    </location>
</feature>
<evidence type="ECO:0000256" key="3">
    <source>
        <dbReference type="ARBA" id="ARBA00022448"/>
    </source>
</evidence>
<dbReference type="InterPro" id="IPR000515">
    <property type="entry name" value="MetI-like"/>
</dbReference>
<dbReference type="PROSITE" id="PS50928">
    <property type="entry name" value="ABC_TM1"/>
    <property type="match status" value="1"/>
</dbReference>
<feature type="domain" description="ABC transmembrane type-1" evidence="9">
    <location>
        <begin position="70"/>
        <end position="276"/>
    </location>
</feature>
<keyword evidence="3 8" id="KW-0813">Transport</keyword>
<evidence type="ECO:0000259" key="9">
    <source>
        <dbReference type="PROSITE" id="PS50928"/>
    </source>
</evidence>
<comment type="subcellular location">
    <subcellularLocation>
        <location evidence="1 8">Cell membrane</location>
        <topology evidence="1 8">Multi-pass membrane protein</topology>
    </subcellularLocation>
</comment>
<dbReference type="CDD" id="cd06261">
    <property type="entry name" value="TM_PBP2"/>
    <property type="match status" value="1"/>
</dbReference>
<sequence length="297" mass="32850">MSQNRNKSRFEIGMLIAPTTILITIMFLLPLIYFLRVSFNQNILGGFMESAWTIENYIGFFTDPYFLKILWNTIYISIAATLLTLVMAFPIAYILARMTSNWKGVLIALVVFPLLVGNIVRDIGWISFFSENGLVNRIITKIGLTDGPVQFLETPPAVIIAIANVVLPYMILTIQSVIERINPALEEAAIDLGASRWKVIRTVLIPIAMPGILAGTLFVFILSMNAYTTPLVIGGTKVQMMAPALYAQINEVSNWPMGSAMAIILITITLLSSILYLRVIERTTSGSNHATTTEVKG</sequence>
<evidence type="ECO:0000313" key="11">
    <source>
        <dbReference type="Proteomes" id="UP000619534"/>
    </source>
</evidence>
<evidence type="ECO:0000256" key="5">
    <source>
        <dbReference type="ARBA" id="ARBA00022692"/>
    </source>
</evidence>
<feature type="transmembrane region" description="Helical" evidence="8">
    <location>
        <begin position="157"/>
        <end position="178"/>
    </location>
</feature>
<evidence type="ECO:0000256" key="2">
    <source>
        <dbReference type="ARBA" id="ARBA00007069"/>
    </source>
</evidence>
<reference evidence="11" key="1">
    <citation type="journal article" date="2019" name="Int. J. Syst. Evol. Microbiol.">
        <title>The Global Catalogue of Microorganisms (GCM) 10K type strain sequencing project: providing services to taxonomists for standard genome sequencing and annotation.</title>
        <authorList>
            <consortium name="The Broad Institute Genomics Platform"/>
            <consortium name="The Broad Institute Genome Sequencing Center for Infectious Disease"/>
            <person name="Wu L."/>
            <person name="Ma J."/>
        </authorList>
    </citation>
    <scope>NUCLEOTIDE SEQUENCE [LARGE SCALE GENOMIC DNA]</scope>
    <source>
        <strain evidence="11">CCM 7282</strain>
    </source>
</reference>
<keyword evidence="4" id="KW-1003">Cell membrane</keyword>